<dbReference type="InterPro" id="IPR018062">
    <property type="entry name" value="HTH_AraC-typ_CS"/>
</dbReference>
<dbReference type="PROSITE" id="PS01124">
    <property type="entry name" value="HTH_ARAC_FAMILY_2"/>
    <property type="match status" value="1"/>
</dbReference>
<name>A0A0F5JC90_9BACT</name>
<dbReference type="GO" id="GO:0003700">
    <property type="term" value="F:DNA-binding transcription factor activity"/>
    <property type="evidence" value="ECO:0007669"/>
    <property type="project" value="InterPro"/>
</dbReference>
<dbReference type="HOGENOM" id="CLU_449666_0_0_10"/>
<dbReference type="InterPro" id="IPR011990">
    <property type="entry name" value="TPR-like_helical_dom_sf"/>
</dbReference>
<dbReference type="Pfam" id="PF12833">
    <property type="entry name" value="HTH_18"/>
    <property type="match status" value="1"/>
</dbReference>
<dbReference type="InterPro" id="IPR018060">
    <property type="entry name" value="HTH_AraC"/>
</dbReference>
<feature type="repeat" description="TPR" evidence="4">
    <location>
        <begin position="196"/>
        <end position="229"/>
    </location>
</feature>
<dbReference type="InterPro" id="IPR009057">
    <property type="entry name" value="Homeodomain-like_sf"/>
</dbReference>
<proteinExistence type="predicted"/>
<dbReference type="Gene3D" id="1.25.40.10">
    <property type="entry name" value="Tetratricopeptide repeat domain"/>
    <property type="match status" value="1"/>
</dbReference>
<dbReference type="GO" id="GO:0043565">
    <property type="term" value="F:sequence-specific DNA binding"/>
    <property type="evidence" value="ECO:0007669"/>
    <property type="project" value="InterPro"/>
</dbReference>
<keyword evidence="4" id="KW-0802">TPR repeat</keyword>
<sequence length="594" mass="69907">MSRRTVFNILFFILGATASAAVPDTLLLHMYDNPMHHLYQVREKSEEDRSKYLFNADTLFYRYATEGYAALPDELYYYYHDYVSYMSLEEAEKEVERMRDAARRYKSKALANEADLMKVSVLDYYKDSLLQVCNRIVRKVAVRAGKEGDAVSRIRAMNFDFISNYRTGHYAYAFAFAPCVVEELNKLTDRQYTERREMFFHLGRAYMDFRDYPRALSYLREALVDTTRFFFDRSNIRARVELGNYFRTEQQLDSSDYYFRSIITSRDMIKFRPYYDHLALVELGYNLYLRGSYDNAADYYRYAADFACKEGYHTLAATIFTGLGEVYQVKKDPVQVKAMIDSAFVYLHKGKAGADNSVYFRLYPLMYKYYAEKGNMPLFQAYLDSATVVRHRREERFNAQVLLRAEQEVAAQQEETAAHRIAVQRRLLGWITAGCVLLAAGLLVLWMFYRQKRSAYRILVERSREWARKQTIGELPLSVADDDRLLMHRVHVLLEEEHLYRDPDLTLDSMATRLDVHRNTLSRVINLIQNQNFNQYINDFRLREVIERLSDPADRATILDIAFSAGFRSQQTFYRLFKTETGLSPALFRKNSVR</sequence>
<dbReference type="PATRIC" id="fig|1203610.3.peg.3035"/>
<gene>
    <name evidence="8" type="ORF">HMPREF1536_02966</name>
</gene>
<keyword evidence="2" id="KW-0238">DNA-binding</keyword>
<feature type="transmembrane region" description="Helical" evidence="5">
    <location>
        <begin position="427"/>
        <end position="449"/>
    </location>
</feature>
<evidence type="ECO:0000259" key="7">
    <source>
        <dbReference type="PROSITE" id="PS01124"/>
    </source>
</evidence>
<dbReference type="EMBL" id="AQHW01000015">
    <property type="protein sequence ID" value="KKB55496.1"/>
    <property type="molecule type" value="Genomic_DNA"/>
</dbReference>
<reference evidence="8 9" key="1">
    <citation type="submission" date="2013-04" db="EMBL/GenBank/DDBJ databases">
        <title>The Genome Sequence of Parabacteroides gordonii DSM 23371.</title>
        <authorList>
            <consortium name="The Broad Institute Genomics Platform"/>
            <person name="Earl A."/>
            <person name="Ward D."/>
            <person name="Feldgarden M."/>
            <person name="Gevers D."/>
            <person name="Martens E."/>
            <person name="Sakamoto M."/>
            <person name="Benno Y."/>
            <person name="Suzuki N."/>
            <person name="Matsunaga N."/>
            <person name="Koshihara K."/>
            <person name="Seki M."/>
            <person name="Komiya H."/>
            <person name="Walker B."/>
            <person name="Young S."/>
            <person name="Zeng Q."/>
            <person name="Gargeya S."/>
            <person name="Fitzgerald M."/>
            <person name="Haas B."/>
            <person name="Abouelleil A."/>
            <person name="Allen A.W."/>
            <person name="Alvarado L."/>
            <person name="Arachchi H.M."/>
            <person name="Berlin A.M."/>
            <person name="Chapman S.B."/>
            <person name="Gainer-Dewar J."/>
            <person name="Goldberg J."/>
            <person name="Griggs A."/>
            <person name="Gujja S."/>
            <person name="Hansen M."/>
            <person name="Howarth C."/>
            <person name="Imamovic A."/>
            <person name="Ireland A."/>
            <person name="Larimer J."/>
            <person name="McCowan C."/>
            <person name="Murphy C."/>
            <person name="Pearson M."/>
            <person name="Poon T.W."/>
            <person name="Priest M."/>
            <person name="Roberts A."/>
            <person name="Saif S."/>
            <person name="Shea T."/>
            <person name="Sisk P."/>
            <person name="Sykes S."/>
            <person name="Wortman J."/>
            <person name="Nusbaum C."/>
            <person name="Birren B."/>
        </authorList>
    </citation>
    <scope>NUCLEOTIDE SEQUENCE [LARGE SCALE GENOMIC DNA]</scope>
    <source>
        <strain evidence="8 9">MS-1</strain>
    </source>
</reference>
<feature type="signal peptide" evidence="6">
    <location>
        <begin position="1"/>
        <end position="20"/>
    </location>
</feature>
<feature type="chain" id="PRO_5002489052" description="HTH araC/xylS-type domain-containing protein" evidence="6">
    <location>
        <begin position="21"/>
        <end position="594"/>
    </location>
</feature>
<evidence type="ECO:0000313" key="8">
    <source>
        <dbReference type="EMBL" id="KKB55496.1"/>
    </source>
</evidence>
<dbReference type="RefSeq" id="WP_028728489.1">
    <property type="nucleotide sequence ID" value="NZ_AUAE01000031.1"/>
</dbReference>
<dbReference type="Gene3D" id="1.10.10.60">
    <property type="entry name" value="Homeodomain-like"/>
    <property type="match status" value="2"/>
</dbReference>
<keyword evidence="6" id="KW-0732">Signal</keyword>
<evidence type="ECO:0000313" key="9">
    <source>
        <dbReference type="Proteomes" id="UP000033035"/>
    </source>
</evidence>
<dbReference type="PANTHER" id="PTHR43280:SF29">
    <property type="entry name" value="ARAC-FAMILY TRANSCRIPTIONAL REGULATOR"/>
    <property type="match status" value="1"/>
</dbReference>
<dbReference type="SMART" id="SM00342">
    <property type="entry name" value="HTH_ARAC"/>
    <property type="match status" value="1"/>
</dbReference>
<comment type="caution">
    <text evidence="8">The sequence shown here is derived from an EMBL/GenBank/DDBJ whole genome shotgun (WGS) entry which is preliminary data.</text>
</comment>
<keyword evidence="9" id="KW-1185">Reference proteome</keyword>
<protein>
    <recommendedName>
        <fullName evidence="7">HTH araC/xylS-type domain-containing protein</fullName>
    </recommendedName>
</protein>
<keyword evidence="5" id="KW-1133">Transmembrane helix</keyword>
<dbReference type="STRING" id="1203610.HMPREF1536_02966"/>
<dbReference type="AlphaFoldDB" id="A0A0F5JC90"/>
<keyword evidence="5" id="KW-0472">Membrane</keyword>
<dbReference type="Proteomes" id="UP000033035">
    <property type="component" value="Unassembled WGS sequence"/>
</dbReference>
<dbReference type="InterPro" id="IPR019734">
    <property type="entry name" value="TPR_rpt"/>
</dbReference>
<evidence type="ECO:0000256" key="3">
    <source>
        <dbReference type="ARBA" id="ARBA00023163"/>
    </source>
</evidence>
<evidence type="ECO:0000256" key="5">
    <source>
        <dbReference type="SAM" id="Phobius"/>
    </source>
</evidence>
<dbReference type="SUPFAM" id="SSF46689">
    <property type="entry name" value="Homeodomain-like"/>
    <property type="match status" value="1"/>
</dbReference>
<keyword evidence="3" id="KW-0804">Transcription</keyword>
<dbReference type="PROSITE" id="PS50005">
    <property type="entry name" value="TPR"/>
    <property type="match status" value="1"/>
</dbReference>
<evidence type="ECO:0000256" key="1">
    <source>
        <dbReference type="ARBA" id="ARBA00023015"/>
    </source>
</evidence>
<organism evidence="8 9">
    <name type="scientific">Parabacteroides gordonii MS-1 = DSM 23371</name>
    <dbReference type="NCBI Taxonomy" id="1203610"/>
    <lineage>
        <taxon>Bacteria</taxon>
        <taxon>Pseudomonadati</taxon>
        <taxon>Bacteroidota</taxon>
        <taxon>Bacteroidia</taxon>
        <taxon>Bacteroidales</taxon>
        <taxon>Tannerellaceae</taxon>
        <taxon>Parabacteroides</taxon>
    </lineage>
</organism>
<dbReference type="PANTHER" id="PTHR43280">
    <property type="entry name" value="ARAC-FAMILY TRANSCRIPTIONAL REGULATOR"/>
    <property type="match status" value="1"/>
</dbReference>
<accession>A0A0F5JC90</accession>
<keyword evidence="1" id="KW-0805">Transcription regulation</keyword>
<evidence type="ECO:0000256" key="6">
    <source>
        <dbReference type="SAM" id="SignalP"/>
    </source>
</evidence>
<dbReference type="SUPFAM" id="SSF48452">
    <property type="entry name" value="TPR-like"/>
    <property type="match status" value="1"/>
</dbReference>
<feature type="domain" description="HTH araC/xylS-type" evidence="7">
    <location>
        <begin position="488"/>
        <end position="591"/>
    </location>
</feature>
<dbReference type="PROSITE" id="PS00041">
    <property type="entry name" value="HTH_ARAC_FAMILY_1"/>
    <property type="match status" value="1"/>
</dbReference>
<keyword evidence="5" id="KW-0812">Transmembrane</keyword>
<evidence type="ECO:0000256" key="4">
    <source>
        <dbReference type="PROSITE-ProRule" id="PRU00339"/>
    </source>
</evidence>
<evidence type="ECO:0000256" key="2">
    <source>
        <dbReference type="ARBA" id="ARBA00023125"/>
    </source>
</evidence>